<evidence type="ECO:0000313" key="2">
    <source>
        <dbReference type="EMBL" id="RCK80579.1"/>
    </source>
</evidence>
<dbReference type="PANTHER" id="PTHR33490:SF1">
    <property type="entry name" value="SLL1233 PROTEIN"/>
    <property type="match status" value="1"/>
</dbReference>
<dbReference type="PANTHER" id="PTHR33490">
    <property type="entry name" value="BLR5614 PROTEIN-RELATED"/>
    <property type="match status" value="1"/>
</dbReference>
<dbReference type="AlphaFoldDB" id="A0A367ZS63"/>
<feature type="domain" description="Transglutaminase-like" evidence="1">
    <location>
        <begin position="479"/>
        <end position="545"/>
    </location>
</feature>
<dbReference type="SMART" id="SM00460">
    <property type="entry name" value="TGc"/>
    <property type="match status" value="1"/>
</dbReference>
<dbReference type="Gene3D" id="3.10.620.30">
    <property type="match status" value="1"/>
</dbReference>
<dbReference type="InterPro" id="IPR038765">
    <property type="entry name" value="Papain-like_cys_pep_sf"/>
</dbReference>
<organism evidence="2 3">
    <name type="scientific">Candidatus Ozemobacter sibiricus</name>
    <dbReference type="NCBI Taxonomy" id="2268124"/>
    <lineage>
        <taxon>Bacteria</taxon>
        <taxon>Candidatus Ozemobacteria</taxon>
        <taxon>Candidatus Ozemobacterales</taxon>
        <taxon>Candidatus Ozemobacteraceae</taxon>
        <taxon>Candidatus Ozemobacter</taxon>
    </lineage>
</organism>
<dbReference type="InterPro" id="IPR002931">
    <property type="entry name" value="Transglutaminase-like"/>
</dbReference>
<dbReference type="SUPFAM" id="SSF54001">
    <property type="entry name" value="Cysteine proteinases"/>
    <property type="match status" value="1"/>
</dbReference>
<comment type="caution">
    <text evidence="2">The sequence shown here is derived from an EMBL/GenBank/DDBJ whole genome shotgun (WGS) entry which is preliminary data.</text>
</comment>
<evidence type="ECO:0000259" key="1">
    <source>
        <dbReference type="SMART" id="SM00460"/>
    </source>
</evidence>
<dbReference type="Pfam" id="PF01841">
    <property type="entry name" value="Transglut_core"/>
    <property type="match status" value="1"/>
</dbReference>
<dbReference type="EMBL" id="QOQW01000005">
    <property type="protein sequence ID" value="RCK80579.1"/>
    <property type="molecule type" value="Genomic_DNA"/>
</dbReference>
<gene>
    <name evidence="2" type="ORF">OZSIB_2892</name>
</gene>
<sequence>MLRPIPRMSVTIAGRPAPSGMASPLPSRRRVPSMLFFILGLTALIMLYGGPAGAQSGDRLLDRFFPPPALAPVPPTLTLPALPAVLPVQVSVEQHNQAVHLNNQGVDALQAGRADQAVSLFEQGAQLNPGEVGLWKNLLAAQRQAERPPREIIQTALRIMAMDPAEGMAPYAAGMAYLDQLKSPREALPFLAEAVRRQPNEPRFATALASAWDKAGFPDQALAILKEKAAEVGDDPYPLYLLGNLLVARGEFPAAVRALRSAKAKDTEGYAHDAYLRARFAAGDLVGLDQETADALRRFPRILNRASLERILFSLQPHEYDFVEEVRVQIANPADIRTFHFVLRFPPDVPDHQKVQVKAAEIETRGRRTAVTWTGPDADGRFSFPCTESPGATVILRVQYRLQVVPWLGQRGPFRPTAPPDLERLRADPKLSLADPRLERLLQRLAREPGNFLQNAYRAVGRGLSYRENFEDRSVAWALDHPDQCDCTEFARLLAALALKRGIPTRVITGFLVKEEFLRSETNVGHAWCEVHFRDKGWVPVDPTLGVTLDWAYFGNLLSDQIVFDYEEEGRKSRIGVDFVSTTSDVGVKISNTYRVRLIR</sequence>
<dbReference type="SUPFAM" id="SSF48452">
    <property type="entry name" value="TPR-like"/>
    <property type="match status" value="1"/>
</dbReference>
<dbReference type="Gene3D" id="1.25.40.10">
    <property type="entry name" value="Tetratricopeptide repeat domain"/>
    <property type="match status" value="2"/>
</dbReference>
<reference evidence="2 3" key="1">
    <citation type="submission" date="2018-05" db="EMBL/GenBank/DDBJ databases">
        <title>A metagenomic window into the 2 km-deep terrestrial subsurface aquifer revealed taxonomically and functionally diverse microbial community comprising novel uncultured bacterial lineages.</title>
        <authorList>
            <person name="Kadnikov V.V."/>
            <person name="Mardanov A.V."/>
            <person name="Beletsky A.V."/>
            <person name="Banks D."/>
            <person name="Pimenov N.V."/>
            <person name="Frank Y.A."/>
            <person name="Karnachuk O.V."/>
            <person name="Ravin N.V."/>
        </authorList>
    </citation>
    <scope>NUCLEOTIDE SEQUENCE [LARGE SCALE GENOMIC DNA]</scope>
    <source>
        <strain evidence="2">BY5</strain>
    </source>
</reference>
<name>A0A367ZS63_9BACT</name>
<accession>A0A367ZS63</accession>
<proteinExistence type="predicted"/>
<dbReference type="Proteomes" id="UP000252355">
    <property type="component" value="Unassembled WGS sequence"/>
</dbReference>
<protein>
    <recommendedName>
        <fullName evidence="1">Transglutaminase-like domain-containing protein</fullName>
    </recommendedName>
</protein>
<dbReference type="InterPro" id="IPR011990">
    <property type="entry name" value="TPR-like_helical_dom_sf"/>
</dbReference>
<evidence type="ECO:0000313" key="3">
    <source>
        <dbReference type="Proteomes" id="UP000252355"/>
    </source>
</evidence>